<evidence type="ECO:0000256" key="5">
    <source>
        <dbReference type="ARBA" id="ARBA00022824"/>
    </source>
</evidence>
<evidence type="ECO:0008006" key="11">
    <source>
        <dbReference type="Google" id="ProtNLM"/>
    </source>
</evidence>
<comment type="subcellular location">
    <subcellularLocation>
        <location evidence="1">Endoplasmic reticulum membrane</location>
        <topology evidence="1">Multi-pass membrane protein</topology>
    </subcellularLocation>
</comment>
<gene>
    <name evidence="9" type="ORF">MTR67_051089</name>
</gene>
<evidence type="ECO:0000256" key="8">
    <source>
        <dbReference type="SAM" id="Phobius"/>
    </source>
</evidence>
<keyword evidence="3" id="KW-0337">GPI-anchor biosynthesis</keyword>
<evidence type="ECO:0000256" key="3">
    <source>
        <dbReference type="ARBA" id="ARBA00022502"/>
    </source>
</evidence>
<keyword evidence="7 8" id="KW-0472">Membrane</keyword>
<proteinExistence type="predicted"/>
<evidence type="ECO:0000313" key="9">
    <source>
        <dbReference type="EMBL" id="WMV57704.1"/>
    </source>
</evidence>
<keyword evidence="5" id="KW-0256">Endoplasmic reticulum</keyword>
<organism evidence="9 10">
    <name type="scientific">Solanum verrucosum</name>
    <dbReference type="NCBI Taxonomy" id="315347"/>
    <lineage>
        <taxon>Eukaryota</taxon>
        <taxon>Viridiplantae</taxon>
        <taxon>Streptophyta</taxon>
        <taxon>Embryophyta</taxon>
        <taxon>Tracheophyta</taxon>
        <taxon>Spermatophyta</taxon>
        <taxon>Magnoliopsida</taxon>
        <taxon>eudicotyledons</taxon>
        <taxon>Gunneridae</taxon>
        <taxon>Pentapetalae</taxon>
        <taxon>asterids</taxon>
        <taxon>lamiids</taxon>
        <taxon>Solanales</taxon>
        <taxon>Solanaceae</taxon>
        <taxon>Solanoideae</taxon>
        <taxon>Solaneae</taxon>
        <taxon>Solanum</taxon>
    </lineage>
</organism>
<feature type="transmembrane region" description="Helical" evidence="8">
    <location>
        <begin position="155"/>
        <end position="175"/>
    </location>
</feature>
<protein>
    <recommendedName>
        <fullName evidence="11">Glycosylphosphatidylinositol anchor biosynthesis protein 11</fullName>
    </recommendedName>
</protein>
<keyword evidence="10" id="KW-1185">Reference proteome</keyword>
<feature type="transmembrane region" description="Helical" evidence="8">
    <location>
        <begin position="83"/>
        <end position="108"/>
    </location>
</feature>
<dbReference type="Proteomes" id="UP001234989">
    <property type="component" value="Chromosome 12"/>
</dbReference>
<feature type="transmembrane region" description="Helical" evidence="8">
    <location>
        <begin position="20"/>
        <end position="41"/>
    </location>
</feature>
<feature type="transmembrane region" description="Helical" evidence="8">
    <location>
        <begin position="195"/>
        <end position="214"/>
    </location>
</feature>
<comment type="pathway">
    <text evidence="2">Glycolipid biosynthesis; glycosylphosphatidylinositol-anchor biosynthesis.</text>
</comment>
<dbReference type="GO" id="GO:0006506">
    <property type="term" value="P:GPI anchor biosynthetic process"/>
    <property type="evidence" value="ECO:0007669"/>
    <property type="project" value="UniProtKB-KW"/>
</dbReference>
<evidence type="ECO:0000256" key="1">
    <source>
        <dbReference type="ARBA" id="ARBA00004477"/>
    </source>
</evidence>
<dbReference type="InterPro" id="IPR009580">
    <property type="entry name" value="GPI_biosynthesis_protein_Pig-F"/>
</dbReference>
<dbReference type="EMBL" id="CP133623">
    <property type="protein sequence ID" value="WMV57704.1"/>
    <property type="molecule type" value="Genomic_DNA"/>
</dbReference>
<dbReference type="GO" id="GO:0005789">
    <property type="term" value="C:endoplasmic reticulum membrane"/>
    <property type="evidence" value="ECO:0007669"/>
    <property type="project" value="UniProtKB-SubCell"/>
</dbReference>
<reference evidence="9" key="1">
    <citation type="submission" date="2023-08" db="EMBL/GenBank/DDBJ databases">
        <title>A de novo genome assembly of Solanum verrucosum Schlechtendal, a Mexican diploid species geographically isolated from the other diploid A-genome species in potato relatives.</title>
        <authorList>
            <person name="Hosaka K."/>
        </authorList>
    </citation>
    <scope>NUCLEOTIDE SEQUENCE</scope>
    <source>
        <tissue evidence="9">Young leaves</tissue>
    </source>
</reference>
<sequence>MDTLISENGVFLPIPPFQAVRLHFILGTILVLTSMVAHTLFPINLITHPTQTLFIIWGIVGPVLMILFGHLRQDMEQCSYFRAAGRGYVGLVAGAIVNALGAIILGAPVGFEYFTKTLNWSLLMSSFTFVPAACAFGSAWTHWHRVFASTKAFSFIDYMIRIPAYGAVIGAWFGAWPMPLDWERPWQEWPICVSYGAMAGYLMGLVASSVCIIFHNRRQQHLKGE</sequence>
<evidence type="ECO:0000256" key="4">
    <source>
        <dbReference type="ARBA" id="ARBA00022692"/>
    </source>
</evidence>
<feature type="transmembrane region" description="Helical" evidence="8">
    <location>
        <begin position="120"/>
        <end position="143"/>
    </location>
</feature>
<accession>A0AAF0V5S5</accession>
<feature type="transmembrane region" description="Helical" evidence="8">
    <location>
        <begin position="53"/>
        <end position="71"/>
    </location>
</feature>
<dbReference type="AlphaFoldDB" id="A0AAF0V5S5"/>
<keyword evidence="6 8" id="KW-1133">Transmembrane helix</keyword>
<dbReference type="Pfam" id="PF06699">
    <property type="entry name" value="PIG-F"/>
    <property type="match status" value="1"/>
</dbReference>
<evidence type="ECO:0000256" key="7">
    <source>
        <dbReference type="ARBA" id="ARBA00023136"/>
    </source>
</evidence>
<name>A0AAF0V5S5_SOLVR</name>
<evidence type="ECO:0000256" key="2">
    <source>
        <dbReference type="ARBA" id="ARBA00004687"/>
    </source>
</evidence>
<evidence type="ECO:0000256" key="6">
    <source>
        <dbReference type="ARBA" id="ARBA00022989"/>
    </source>
</evidence>
<evidence type="ECO:0000313" key="10">
    <source>
        <dbReference type="Proteomes" id="UP001234989"/>
    </source>
</evidence>
<keyword evidence="4 8" id="KW-0812">Transmembrane</keyword>